<dbReference type="AlphaFoldDB" id="F9P9K2"/>
<feature type="non-terminal residue" evidence="1">
    <location>
        <position position="49"/>
    </location>
</feature>
<proteinExistence type="predicted"/>
<dbReference type="Proteomes" id="UP000003287">
    <property type="component" value="Unassembled WGS sequence"/>
</dbReference>
<gene>
    <name evidence="1" type="ORF">HMPREF1042_0130</name>
</gene>
<accession>F9P9K2</accession>
<protein>
    <submittedName>
        <fullName evidence="1">Uncharacterized protein</fullName>
    </submittedName>
</protein>
<evidence type="ECO:0000313" key="1">
    <source>
        <dbReference type="EMBL" id="EGV07484.1"/>
    </source>
</evidence>
<dbReference type="EMBL" id="AFUP01000008">
    <property type="protein sequence ID" value="EGV07484.1"/>
    <property type="molecule type" value="Genomic_DNA"/>
</dbReference>
<evidence type="ECO:0000313" key="2">
    <source>
        <dbReference type="Proteomes" id="UP000003287"/>
    </source>
</evidence>
<sequence length="49" mass="5683">MKQEKLIGLKISNLRSAEFVQFITRFLDDVEKEGLDFKNEEVLAALVKK</sequence>
<organism evidence="1 2">
    <name type="scientific">Streptococcus constellatus subsp. pharyngis SK1060 = CCUG 46377</name>
    <dbReference type="NCBI Taxonomy" id="1035184"/>
    <lineage>
        <taxon>Bacteria</taxon>
        <taxon>Bacillati</taxon>
        <taxon>Bacillota</taxon>
        <taxon>Bacilli</taxon>
        <taxon>Lactobacillales</taxon>
        <taxon>Streptococcaceae</taxon>
        <taxon>Streptococcus</taxon>
        <taxon>Streptococcus anginosus group</taxon>
    </lineage>
</organism>
<name>F9P9K2_STRCV</name>
<reference evidence="1 2" key="1">
    <citation type="submission" date="2011-06" db="EMBL/GenBank/DDBJ databases">
        <authorList>
            <person name="Harkins D.M."/>
            <person name="Madupu R."/>
            <person name="Durkin A.S."/>
            <person name="Torralba M."/>
            <person name="Methe B."/>
            <person name="Sutton G.G."/>
            <person name="Nelson K.E."/>
        </authorList>
    </citation>
    <scope>NUCLEOTIDE SEQUENCE [LARGE SCALE GENOMIC DNA]</scope>
    <source>
        <strain evidence="1 2">SK1060</strain>
    </source>
</reference>